<evidence type="ECO:0000313" key="3">
    <source>
        <dbReference type="EMBL" id="GMM38642.1"/>
    </source>
</evidence>
<dbReference type="InterPro" id="IPR023210">
    <property type="entry name" value="NADP_OxRdtase_dom"/>
</dbReference>
<proteinExistence type="predicted"/>
<dbReference type="GO" id="GO:0016491">
    <property type="term" value="F:oxidoreductase activity"/>
    <property type="evidence" value="ECO:0007669"/>
    <property type="project" value="UniProtKB-KW"/>
</dbReference>
<dbReference type="Pfam" id="PF00248">
    <property type="entry name" value="Aldo_ket_red"/>
    <property type="match status" value="1"/>
</dbReference>
<evidence type="ECO:0000256" key="1">
    <source>
        <dbReference type="ARBA" id="ARBA00023002"/>
    </source>
</evidence>
<name>A0AAV5QVP1_9ASCO</name>
<keyword evidence="4" id="KW-1185">Reference proteome</keyword>
<dbReference type="InterPro" id="IPR050791">
    <property type="entry name" value="Aldo-Keto_reductase"/>
</dbReference>
<reference evidence="3 4" key="1">
    <citation type="journal article" date="2023" name="Elife">
        <title>Identification of key yeast species and microbe-microbe interactions impacting larval growth of Drosophila in the wild.</title>
        <authorList>
            <person name="Mure A."/>
            <person name="Sugiura Y."/>
            <person name="Maeda R."/>
            <person name="Honda K."/>
            <person name="Sakurai N."/>
            <person name="Takahashi Y."/>
            <person name="Watada M."/>
            <person name="Katoh T."/>
            <person name="Gotoh A."/>
            <person name="Gotoh Y."/>
            <person name="Taniguchi I."/>
            <person name="Nakamura K."/>
            <person name="Hayashi T."/>
            <person name="Katayama T."/>
            <person name="Uemura T."/>
            <person name="Hattori Y."/>
        </authorList>
    </citation>
    <scope>NUCLEOTIDE SEQUENCE [LARGE SCALE GENOMIC DNA]</scope>
    <source>
        <strain evidence="3 4">SC-9</strain>
    </source>
</reference>
<feature type="domain" description="NADP-dependent oxidoreductase" evidence="2">
    <location>
        <begin position="12"/>
        <end position="302"/>
    </location>
</feature>
<comment type="caution">
    <text evidence="3">The sequence shown here is derived from an EMBL/GenBank/DDBJ whole genome shotgun (WGS) entry which is preliminary data.</text>
</comment>
<dbReference type="PANTHER" id="PTHR43625">
    <property type="entry name" value="AFLATOXIN B1 ALDEHYDE REDUCTASE"/>
    <property type="match status" value="1"/>
</dbReference>
<sequence>MTKFVKLSKDIVGFGTMRTTWTPHPVTEAEAVKIFYTAYKSGCRLFNGGEFYGADHLNLKYLQAFIDKYPEIKDEIVISIKGGINMQTFAPDGSEAGIKTSIENCLKYLNKIDVFECARVDKSVPIEDTLKYINQYIEDGKIGGVSLSEAGAETIRKAAKAAKISFVEVEYSLWSREILDNGVAEACAELNIPIVAYSPLGCGFLAGSITSAADLPEGDMRKHFDRFTVEENVTQNNIMLDKLKSIATEHGLSLPQLSLAWIKFHNNPSLEDHDKFPQFIPIPGSLKAARIKDNSDIKNISLPVFNEIQNVLKANKVAGIRYNAAMQGHLFG</sequence>
<dbReference type="CDD" id="cd19077">
    <property type="entry name" value="AKR_AKR8A1-2"/>
    <property type="match status" value="1"/>
</dbReference>
<evidence type="ECO:0000259" key="2">
    <source>
        <dbReference type="Pfam" id="PF00248"/>
    </source>
</evidence>
<dbReference type="PANTHER" id="PTHR43625:SF78">
    <property type="entry name" value="PYRIDOXAL REDUCTASE-RELATED"/>
    <property type="match status" value="1"/>
</dbReference>
<keyword evidence="1" id="KW-0560">Oxidoreductase</keyword>
<dbReference type="RefSeq" id="XP_064855637.1">
    <property type="nucleotide sequence ID" value="XM_064999565.1"/>
</dbReference>
<dbReference type="EMBL" id="BTFZ01000020">
    <property type="protein sequence ID" value="GMM38642.1"/>
    <property type="molecule type" value="Genomic_DNA"/>
</dbReference>
<dbReference type="InterPro" id="IPR036812">
    <property type="entry name" value="NAD(P)_OxRdtase_dom_sf"/>
</dbReference>
<dbReference type="SUPFAM" id="SSF51430">
    <property type="entry name" value="NAD(P)-linked oxidoreductase"/>
    <property type="match status" value="1"/>
</dbReference>
<accession>A0AAV5QVP1</accession>
<dbReference type="GeneID" id="90076630"/>
<gene>
    <name evidence="3" type="ORF">DASC09_059810</name>
</gene>
<dbReference type="Gene3D" id="3.20.20.100">
    <property type="entry name" value="NADP-dependent oxidoreductase domain"/>
    <property type="match status" value="1"/>
</dbReference>
<protein>
    <submittedName>
        <fullName evidence="3">Pyridoxine 4-dehydrogenase</fullName>
    </submittedName>
</protein>
<dbReference type="Proteomes" id="UP001360560">
    <property type="component" value="Unassembled WGS sequence"/>
</dbReference>
<evidence type="ECO:0000313" key="4">
    <source>
        <dbReference type="Proteomes" id="UP001360560"/>
    </source>
</evidence>
<dbReference type="AlphaFoldDB" id="A0AAV5QVP1"/>
<organism evidence="3 4">
    <name type="scientific">Saccharomycopsis crataegensis</name>
    <dbReference type="NCBI Taxonomy" id="43959"/>
    <lineage>
        <taxon>Eukaryota</taxon>
        <taxon>Fungi</taxon>
        <taxon>Dikarya</taxon>
        <taxon>Ascomycota</taxon>
        <taxon>Saccharomycotina</taxon>
        <taxon>Saccharomycetes</taxon>
        <taxon>Saccharomycopsidaceae</taxon>
        <taxon>Saccharomycopsis</taxon>
    </lineage>
</organism>
<dbReference type="GO" id="GO:0005737">
    <property type="term" value="C:cytoplasm"/>
    <property type="evidence" value="ECO:0007669"/>
    <property type="project" value="TreeGrafter"/>
</dbReference>